<dbReference type="SUPFAM" id="SSF56496">
    <property type="entry name" value="Fibrinogen C-terminal domain-like"/>
    <property type="match status" value="1"/>
</dbReference>
<keyword evidence="3" id="KW-0037">Angiogenesis</keyword>
<sequence>MRTVGLLGALLCVTAACCADPGRSVHRKPPRGSCAYTFVLPEADHCQPSGGPVQPMQRDSPPLGGDESRERLQELESVLENATQWLLKLENSVQQRTPSEWLTKDRKSDPGHSVTILEIGANLLQQTAEQARKVTDVESQVLNQTSRIKAQLLETSLSTNKLEEKLLSQVKEVHKLHSLNSALETRVRDLEQKHRAEMEGMQKDSKELQRFVVHQNSTVDSLERTLHAVSNQAVQLQKQHFQLVDSVQGLVQQLSQGKAVVTKKDAPSRDCAHLRRAGHELSGVYTIFMANTTDPKKVYCDMETAGGGWTVIQQRFNGSLAFQRSWREYKMGFGDVAGEHWLGNEWVHLLTSQASYSLRVELQDWDGNRAYGQYQSFRLGNERQLYRLFLGDYSGTAGPHSSLVLHETNFSTRDSDNDNCMCKCAQMLSGGWWFDACGLSNLNGIYYSAKQHLRKLNGIKWHYFRGPSYSLRGTRLMIRPVDF</sequence>
<name>A0AAV7P3J5_PLEWA</name>
<keyword evidence="12" id="KW-1185">Reference proteome</keyword>
<feature type="signal peptide" evidence="9">
    <location>
        <begin position="1"/>
        <end position="19"/>
    </location>
</feature>
<dbReference type="EMBL" id="JANPWB010000011">
    <property type="protein sequence ID" value="KAJ1122901.1"/>
    <property type="molecule type" value="Genomic_DNA"/>
</dbReference>
<dbReference type="PANTHER" id="PTHR47221:SF6">
    <property type="entry name" value="FIBRINOGEN ALPHA CHAIN"/>
    <property type="match status" value="1"/>
</dbReference>
<organism evidence="11 12">
    <name type="scientific">Pleurodeles waltl</name>
    <name type="common">Iberian ribbed newt</name>
    <dbReference type="NCBI Taxonomy" id="8319"/>
    <lineage>
        <taxon>Eukaryota</taxon>
        <taxon>Metazoa</taxon>
        <taxon>Chordata</taxon>
        <taxon>Craniata</taxon>
        <taxon>Vertebrata</taxon>
        <taxon>Euteleostomi</taxon>
        <taxon>Amphibia</taxon>
        <taxon>Batrachia</taxon>
        <taxon>Caudata</taxon>
        <taxon>Salamandroidea</taxon>
        <taxon>Salamandridae</taxon>
        <taxon>Pleurodelinae</taxon>
        <taxon>Pleurodeles</taxon>
    </lineage>
</organism>
<evidence type="ECO:0000256" key="3">
    <source>
        <dbReference type="ARBA" id="ARBA00022657"/>
    </source>
</evidence>
<keyword evidence="6" id="KW-1015">Disulfide bond</keyword>
<evidence type="ECO:0000256" key="6">
    <source>
        <dbReference type="ARBA" id="ARBA00023157"/>
    </source>
</evidence>
<proteinExistence type="predicted"/>
<dbReference type="InterPro" id="IPR057439">
    <property type="entry name" value="ANG-1/2/4"/>
</dbReference>
<dbReference type="InterPro" id="IPR014716">
    <property type="entry name" value="Fibrinogen_a/b/g_C_1"/>
</dbReference>
<feature type="chain" id="PRO_5043989563" description="Fibrinogen C-terminal domain-containing protein" evidence="9">
    <location>
        <begin position="20"/>
        <end position="483"/>
    </location>
</feature>
<dbReference type="PROSITE" id="PS51257">
    <property type="entry name" value="PROKAR_LIPOPROTEIN"/>
    <property type="match status" value="1"/>
</dbReference>
<keyword evidence="7" id="KW-0325">Glycoprotein</keyword>
<keyword evidence="4 9" id="KW-0732">Signal</keyword>
<dbReference type="FunFam" id="3.90.215.10:FF:000001">
    <property type="entry name" value="Tenascin isoform 1"/>
    <property type="match status" value="1"/>
</dbReference>
<dbReference type="NCBIfam" id="NF040941">
    <property type="entry name" value="GGGWT_bact"/>
    <property type="match status" value="1"/>
</dbReference>
<keyword evidence="2" id="KW-0964">Secreted</keyword>
<dbReference type="PROSITE" id="PS51406">
    <property type="entry name" value="FIBRINOGEN_C_2"/>
    <property type="match status" value="1"/>
</dbReference>
<dbReference type="Pfam" id="PF00147">
    <property type="entry name" value="Fibrinogen_C"/>
    <property type="match status" value="1"/>
</dbReference>
<comment type="caution">
    <text evidence="11">The sequence shown here is derived from an EMBL/GenBank/DDBJ whole genome shotgun (WGS) entry which is preliminary data.</text>
</comment>
<evidence type="ECO:0000256" key="8">
    <source>
        <dbReference type="SAM" id="MobiDB-lite"/>
    </source>
</evidence>
<protein>
    <recommendedName>
        <fullName evidence="10">Fibrinogen C-terminal domain-containing protein</fullName>
    </recommendedName>
</protein>
<dbReference type="InterPro" id="IPR036056">
    <property type="entry name" value="Fibrinogen-like_C"/>
</dbReference>
<evidence type="ECO:0000256" key="2">
    <source>
        <dbReference type="ARBA" id="ARBA00022525"/>
    </source>
</evidence>
<dbReference type="PANTHER" id="PTHR47221">
    <property type="entry name" value="FIBRINOGEN ALPHA CHAIN"/>
    <property type="match status" value="1"/>
</dbReference>
<dbReference type="InterPro" id="IPR037579">
    <property type="entry name" value="FIB_ANG-like"/>
</dbReference>
<keyword evidence="5" id="KW-0175">Coiled coil</keyword>
<feature type="domain" description="Fibrinogen C-terminal" evidence="10">
    <location>
        <begin position="262"/>
        <end position="482"/>
    </location>
</feature>
<evidence type="ECO:0000256" key="4">
    <source>
        <dbReference type="ARBA" id="ARBA00022729"/>
    </source>
</evidence>
<reference evidence="11" key="1">
    <citation type="journal article" date="2022" name="bioRxiv">
        <title>Sequencing and chromosome-scale assembly of the giantPleurodeles waltlgenome.</title>
        <authorList>
            <person name="Brown T."/>
            <person name="Elewa A."/>
            <person name="Iarovenko S."/>
            <person name="Subramanian E."/>
            <person name="Araus A.J."/>
            <person name="Petzold A."/>
            <person name="Susuki M."/>
            <person name="Suzuki K.-i.T."/>
            <person name="Hayashi T."/>
            <person name="Toyoda A."/>
            <person name="Oliveira C."/>
            <person name="Osipova E."/>
            <person name="Leigh N.D."/>
            <person name="Simon A."/>
            <person name="Yun M.H."/>
        </authorList>
    </citation>
    <scope>NUCLEOTIDE SEQUENCE</scope>
    <source>
        <strain evidence="11">20211129_DDA</strain>
        <tissue evidence="11">Liver</tissue>
    </source>
</reference>
<dbReference type="GO" id="GO:0001525">
    <property type="term" value="P:angiogenesis"/>
    <property type="evidence" value="ECO:0007669"/>
    <property type="project" value="UniProtKB-KW"/>
</dbReference>
<evidence type="ECO:0000256" key="9">
    <source>
        <dbReference type="SAM" id="SignalP"/>
    </source>
</evidence>
<dbReference type="AlphaFoldDB" id="A0AAV7P3J5"/>
<comment type="subcellular location">
    <subcellularLocation>
        <location evidence="1">Secreted</location>
    </subcellularLocation>
</comment>
<dbReference type="GO" id="GO:0007596">
    <property type="term" value="P:blood coagulation"/>
    <property type="evidence" value="ECO:0007669"/>
    <property type="project" value="InterPro"/>
</dbReference>
<dbReference type="CDD" id="cd00087">
    <property type="entry name" value="FReD"/>
    <property type="match status" value="1"/>
</dbReference>
<dbReference type="GO" id="GO:0005576">
    <property type="term" value="C:extracellular region"/>
    <property type="evidence" value="ECO:0007669"/>
    <property type="project" value="UniProtKB-SubCell"/>
</dbReference>
<dbReference type="FunFam" id="4.10.530.10:FF:000001">
    <property type="entry name" value="angiopoietin-2 isoform X1"/>
    <property type="match status" value="1"/>
</dbReference>
<dbReference type="InterPro" id="IPR002181">
    <property type="entry name" value="Fibrinogen_a/b/g_C_dom"/>
</dbReference>
<dbReference type="Proteomes" id="UP001066276">
    <property type="component" value="Chromosome 7"/>
</dbReference>
<gene>
    <name evidence="11" type="ORF">NDU88_001374</name>
</gene>
<evidence type="ECO:0000256" key="7">
    <source>
        <dbReference type="ARBA" id="ARBA00023180"/>
    </source>
</evidence>
<dbReference type="InterPro" id="IPR020837">
    <property type="entry name" value="Fibrinogen_CS"/>
</dbReference>
<dbReference type="PROSITE" id="PS00514">
    <property type="entry name" value="FIBRINOGEN_C_1"/>
    <property type="match status" value="1"/>
</dbReference>
<evidence type="ECO:0000313" key="12">
    <source>
        <dbReference type="Proteomes" id="UP001066276"/>
    </source>
</evidence>
<dbReference type="SMART" id="SM00186">
    <property type="entry name" value="FBG"/>
    <property type="match status" value="1"/>
</dbReference>
<evidence type="ECO:0000259" key="10">
    <source>
        <dbReference type="PROSITE" id="PS51406"/>
    </source>
</evidence>
<dbReference type="Gene3D" id="3.90.215.10">
    <property type="entry name" value="Gamma Fibrinogen, chain A, domain 1"/>
    <property type="match status" value="1"/>
</dbReference>
<dbReference type="Gene3D" id="4.10.530.10">
    <property type="entry name" value="Gamma-fibrinogen Carboxyl Terminal Fragment, domain 2"/>
    <property type="match status" value="1"/>
</dbReference>
<evidence type="ECO:0000313" key="11">
    <source>
        <dbReference type="EMBL" id="KAJ1122901.1"/>
    </source>
</evidence>
<dbReference type="Pfam" id="PF25443">
    <property type="entry name" value="ANG-1"/>
    <property type="match status" value="1"/>
</dbReference>
<evidence type="ECO:0000256" key="5">
    <source>
        <dbReference type="ARBA" id="ARBA00023054"/>
    </source>
</evidence>
<feature type="region of interest" description="Disordered" evidence="8">
    <location>
        <begin position="45"/>
        <end position="67"/>
    </location>
</feature>
<evidence type="ECO:0000256" key="1">
    <source>
        <dbReference type="ARBA" id="ARBA00004613"/>
    </source>
</evidence>
<accession>A0AAV7P3J5</accession>